<dbReference type="GO" id="GO:0010041">
    <property type="term" value="P:response to iron(III) ion"/>
    <property type="evidence" value="ECO:0007669"/>
    <property type="project" value="TreeGrafter"/>
</dbReference>
<feature type="transmembrane region" description="Helical" evidence="8">
    <location>
        <begin position="118"/>
        <end position="134"/>
    </location>
</feature>
<evidence type="ECO:0000259" key="9">
    <source>
        <dbReference type="Pfam" id="PF13231"/>
    </source>
</evidence>
<keyword evidence="2" id="KW-1003">Cell membrane</keyword>
<dbReference type="GO" id="GO:0005886">
    <property type="term" value="C:plasma membrane"/>
    <property type="evidence" value="ECO:0007669"/>
    <property type="project" value="UniProtKB-SubCell"/>
</dbReference>
<evidence type="ECO:0000256" key="2">
    <source>
        <dbReference type="ARBA" id="ARBA00022475"/>
    </source>
</evidence>
<evidence type="ECO:0000256" key="1">
    <source>
        <dbReference type="ARBA" id="ARBA00004651"/>
    </source>
</evidence>
<feature type="transmembrane region" description="Helical" evidence="8">
    <location>
        <begin position="211"/>
        <end position="229"/>
    </location>
</feature>
<feature type="transmembrane region" description="Helical" evidence="8">
    <location>
        <begin position="302"/>
        <end position="320"/>
    </location>
</feature>
<protein>
    <submittedName>
        <fullName evidence="10">Glycosyltransferase family 39 protein</fullName>
    </submittedName>
</protein>
<dbReference type="InterPro" id="IPR050297">
    <property type="entry name" value="LipidA_mod_glycosyltrf_83"/>
</dbReference>
<evidence type="ECO:0000256" key="4">
    <source>
        <dbReference type="ARBA" id="ARBA00022679"/>
    </source>
</evidence>
<dbReference type="AlphaFoldDB" id="A0A7C3WS19"/>
<keyword evidence="3" id="KW-0328">Glycosyltransferase</keyword>
<dbReference type="PANTHER" id="PTHR33908:SF3">
    <property type="entry name" value="UNDECAPRENYL PHOSPHATE-ALPHA-4-AMINO-4-DEOXY-L-ARABINOSE ARABINOSYL TRANSFERASE"/>
    <property type="match status" value="1"/>
</dbReference>
<proteinExistence type="predicted"/>
<comment type="subcellular location">
    <subcellularLocation>
        <location evidence="1">Cell membrane</location>
        <topology evidence="1">Multi-pass membrane protein</topology>
    </subcellularLocation>
</comment>
<dbReference type="PANTHER" id="PTHR33908">
    <property type="entry name" value="MANNOSYLTRANSFERASE YKCB-RELATED"/>
    <property type="match status" value="1"/>
</dbReference>
<dbReference type="GO" id="GO:0016763">
    <property type="term" value="F:pentosyltransferase activity"/>
    <property type="evidence" value="ECO:0007669"/>
    <property type="project" value="TreeGrafter"/>
</dbReference>
<accession>A0A7C3WS19</accession>
<feature type="transmembrane region" description="Helical" evidence="8">
    <location>
        <begin position="169"/>
        <end position="199"/>
    </location>
</feature>
<keyword evidence="4 10" id="KW-0808">Transferase</keyword>
<dbReference type="InterPro" id="IPR038731">
    <property type="entry name" value="RgtA/B/C-like"/>
</dbReference>
<evidence type="ECO:0000313" key="10">
    <source>
        <dbReference type="EMBL" id="HGB15656.1"/>
    </source>
</evidence>
<dbReference type="GO" id="GO:0009103">
    <property type="term" value="P:lipopolysaccharide biosynthetic process"/>
    <property type="evidence" value="ECO:0007669"/>
    <property type="project" value="UniProtKB-ARBA"/>
</dbReference>
<feature type="transmembrane region" description="Helical" evidence="8">
    <location>
        <begin position="93"/>
        <end position="111"/>
    </location>
</feature>
<dbReference type="EMBL" id="DTHB01000060">
    <property type="protein sequence ID" value="HGB15656.1"/>
    <property type="molecule type" value="Genomic_DNA"/>
</dbReference>
<evidence type="ECO:0000256" key="5">
    <source>
        <dbReference type="ARBA" id="ARBA00022692"/>
    </source>
</evidence>
<reference evidence="10" key="1">
    <citation type="journal article" date="2020" name="mSystems">
        <title>Genome- and Community-Level Interaction Insights into Carbon Utilization and Element Cycling Functions of Hydrothermarchaeota in Hydrothermal Sediment.</title>
        <authorList>
            <person name="Zhou Z."/>
            <person name="Liu Y."/>
            <person name="Xu W."/>
            <person name="Pan J."/>
            <person name="Luo Z.H."/>
            <person name="Li M."/>
        </authorList>
    </citation>
    <scope>NUCLEOTIDE SEQUENCE [LARGE SCALE GENOMIC DNA]</scope>
    <source>
        <strain evidence="10">SpSt-776</strain>
    </source>
</reference>
<comment type="caution">
    <text evidence="10">The sequence shown here is derived from an EMBL/GenBank/DDBJ whole genome shotgun (WGS) entry which is preliminary data.</text>
</comment>
<keyword evidence="7 8" id="KW-0472">Membrane</keyword>
<evidence type="ECO:0000256" key="6">
    <source>
        <dbReference type="ARBA" id="ARBA00022989"/>
    </source>
</evidence>
<evidence type="ECO:0000256" key="7">
    <source>
        <dbReference type="ARBA" id="ARBA00023136"/>
    </source>
</evidence>
<evidence type="ECO:0000256" key="8">
    <source>
        <dbReference type="SAM" id="Phobius"/>
    </source>
</evidence>
<feature type="transmembrane region" description="Helical" evidence="8">
    <location>
        <begin position="398"/>
        <end position="419"/>
    </location>
</feature>
<feature type="transmembrane region" description="Helical" evidence="8">
    <location>
        <begin position="425"/>
        <end position="446"/>
    </location>
</feature>
<sequence length="569" mass="64328">MKGMQRASSFYDHVAFVTLMLAAAAILLPCLAAIPLIRAEAMFALIPKEMLEAGQYLTPTLNGVPYLDKPPLIYWLTLAAYQMFGVAEGTARAVNLLCALGEIGFTCLIGLRLFNRRAAWLAGFILFTSVGFFSQHLVIYTDHLISLCLAASVYFVLRWQEKRARRWAVLFYLCLAAGFLSKGFIGLLFPLAVGGLYALCVPQRELFRLFFWPWGWVGVLLLTTPWLAAMEIHHPGFLRHHLVNEQILRFLGQRHPKDVNSFSLPAFWLLLGIWLLPWTPLLPAALYRFWQETVSGEGRRDPRGRLILIWAAMVLGFFTLSASRIEYYCLPALPALALVLGWRVQKFTEFSRDPSICWALWLLALAAAALLLVLPRLEELFAANRRELIGLFEQAKPTARQIMVVIPLLASVGALLGWHRPARAVVAYGLVAVVLLSFTFQTYSALSPLVSDKIPGEYIRRFARPGDLVVMEYIEEFEYGASLAYYADRRILMVKRGQLPQFPYPVAPEKNYLIFPERLKELWQGENRVFLLADEVVAPEPFLKEAPVQVALTGKRLLINQSCHLADKN</sequence>
<keyword evidence="6 8" id="KW-1133">Transmembrane helix</keyword>
<organism evidence="10">
    <name type="scientific">Desulfobacca acetoxidans</name>
    <dbReference type="NCBI Taxonomy" id="60893"/>
    <lineage>
        <taxon>Bacteria</taxon>
        <taxon>Pseudomonadati</taxon>
        <taxon>Thermodesulfobacteriota</taxon>
        <taxon>Desulfobaccia</taxon>
        <taxon>Desulfobaccales</taxon>
        <taxon>Desulfobaccaceae</taxon>
        <taxon>Desulfobacca</taxon>
    </lineage>
</organism>
<name>A0A7C3WS19_9BACT</name>
<feature type="transmembrane region" description="Helical" evidence="8">
    <location>
        <begin position="327"/>
        <end position="344"/>
    </location>
</feature>
<gene>
    <name evidence="10" type="ORF">ENV62_10540</name>
</gene>
<evidence type="ECO:0000256" key="3">
    <source>
        <dbReference type="ARBA" id="ARBA00022676"/>
    </source>
</evidence>
<feature type="transmembrane region" description="Helical" evidence="8">
    <location>
        <begin position="356"/>
        <end position="377"/>
    </location>
</feature>
<keyword evidence="5 8" id="KW-0812">Transmembrane</keyword>
<feature type="transmembrane region" description="Helical" evidence="8">
    <location>
        <begin position="267"/>
        <end position="290"/>
    </location>
</feature>
<feature type="domain" description="Glycosyltransferase RgtA/B/C/D-like" evidence="9">
    <location>
        <begin position="68"/>
        <end position="227"/>
    </location>
</feature>
<dbReference type="Pfam" id="PF13231">
    <property type="entry name" value="PMT_2"/>
    <property type="match status" value="1"/>
</dbReference>